<feature type="transmembrane region" description="Helical" evidence="1">
    <location>
        <begin position="5"/>
        <end position="21"/>
    </location>
</feature>
<sequence length="184" mass="21438">MSKKVTSFTLLPVFFSMWVFWGSEDVYSVIFVLITILPYFCFNIYLDMTKKSSHSRKIRGLSAYIGMIIVSLYLLYPALTKISPLITSLIFLIVTFVSYKYRESIARILFSRNKEDTKYRASYWIFALVLILLGGGGYYPTTKRVIERWGEHSEVFYSTFSFLFSIWILIFAQGSIAKFTKFKG</sequence>
<evidence type="ECO:0000313" key="2">
    <source>
        <dbReference type="EMBL" id="MDZ5474414.1"/>
    </source>
</evidence>
<feature type="transmembrane region" description="Helical" evidence="1">
    <location>
        <begin position="27"/>
        <end position="46"/>
    </location>
</feature>
<feature type="transmembrane region" description="Helical" evidence="1">
    <location>
        <begin position="121"/>
        <end position="139"/>
    </location>
</feature>
<name>A0ABU5J4R9_9BACI</name>
<dbReference type="EMBL" id="JAXOFX010000025">
    <property type="protein sequence ID" value="MDZ5474414.1"/>
    <property type="molecule type" value="Genomic_DNA"/>
</dbReference>
<evidence type="ECO:0000313" key="3">
    <source>
        <dbReference type="Proteomes" id="UP001290455"/>
    </source>
</evidence>
<gene>
    <name evidence="2" type="ORF">SM124_22220</name>
</gene>
<dbReference type="Proteomes" id="UP001290455">
    <property type="component" value="Unassembled WGS sequence"/>
</dbReference>
<keyword evidence="1" id="KW-0812">Transmembrane</keyword>
<keyword evidence="1" id="KW-0472">Membrane</keyword>
<keyword evidence="3" id="KW-1185">Reference proteome</keyword>
<protein>
    <submittedName>
        <fullName evidence="2">Uncharacterized protein</fullName>
    </submittedName>
</protein>
<accession>A0ABU5J4R9</accession>
<dbReference type="RefSeq" id="WP_322448697.1">
    <property type="nucleotide sequence ID" value="NZ_JAXOFX010000025.1"/>
</dbReference>
<keyword evidence="1" id="KW-1133">Transmembrane helix</keyword>
<organism evidence="2 3">
    <name type="scientific">Robertmurraya mangrovi</name>
    <dbReference type="NCBI Taxonomy" id="3098077"/>
    <lineage>
        <taxon>Bacteria</taxon>
        <taxon>Bacillati</taxon>
        <taxon>Bacillota</taxon>
        <taxon>Bacilli</taxon>
        <taxon>Bacillales</taxon>
        <taxon>Bacillaceae</taxon>
        <taxon>Robertmurraya</taxon>
    </lineage>
</organism>
<evidence type="ECO:0000256" key="1">
    <source>
        <dbReference type="SAM" id="Phobius"/>
    </source>
</evidence>
<proteinExistence type="predicted"/>
<feature type="transmembrane region" description="Helical" evidence="1">
    <location>
        <begin position="159"/>
        <end position="179"/>
    </location>
</feature>
<feature type="transmembrane region" description="Helical" evidence="1">
    <location>
        <begin position="82"/>
        <end position="101"/>
    </location>
</feature>
<reference evidence="2 3" key="1">
    <citation type="submission" date="2023-11" db="EMBL/GenBank/DDBJ databases">
        <title>Bacillus jintuensis, isolated from a mudflat on the Beibu Gulf coast.</title>
        <authorList>
            <person name="Li M."/>
        </authorList>
    </citation>
    <scope>NUCLEOTIDE SEQUENCE [LARGE SCALE GENOMIC DNA]</scope>
    <source>
        <strain evidence="2 3">31A1R</strain>
    </source>
</reference>
<feature type="transmembrane region" description="Helical" evidence="1">
    <location>
        <begin position="58"/>
        <end position="76"/>
    </location>
</feature>
<comment type="caution">
    <text evidence="2">The sequence shown here is derived from an EMBL/GenBank/DDBJ whole genome shotgun (WGS) entry which is preliminary data.</text>
</comment>